<name>A0ACC3B409_9EURO</name>
<evidence type="ECO:0000313" key="1">
    <source>
        <dbReference type="EMBL" id="KAK1144927.1"/>
    </source>
</evidence>
<protein>
    <submittedName>
        <fullName evidence="1">Uncharacterized protein</fullName>
    </submittedName>
</protein>
<reference evidence="1 2" key="1">
    <citation type="journal article" date="2023" name="ACS Omega">
        <title>Identification of the Neoaspergillic Acid Biosynthesis Gene Cluster by Establishing an In Vitro CRISPR-Ribonucleoprotein Genetic System in Aspergillus melleus.</title>
        <authorList>
            <person name="Yuan B."/>
            <person name="Grau M.F."/>
            <person name="Murata R.M."/>
            <person name="Torok T."/>
            <person name="Venkateswaran K."/>
            <person name="Stajich J.E."/>
            <person name="Wang C.C.C."/>
        </authorList>
    </citation>
    <scope>NUCLEOTIDE SEQUENCE [LARGE SCALE GENOMIC DNA]</scope>
    <source>
        <strain evidence="1 2">IMV 1140</strain>
    </source>
</reference>
<proteinExistence type="predicted"/>
<comment type="caution">
    <text evidence="1">The sequence shown here is derived from an EMBL/GenBank/DDBJ whole genome shotgun (WGS) entry which is preliminary data.</text>
</comment>
<keyword evidence="2" id="KW-1185">Reference proteome</keyword>
<evidence type="ECO:0000313" key="2">
    <source>
        <dbReference type="Proteomes" id="UP001177260"/>
    </source>
</evidence>
<organism evidence="1 2">
    <name type="scientific">Aspergillus melleus</name>
    <dbReference type="NCBI Taxonomy" id="138277"/>
    <lineage>
        <taxon>Eukaryota</taxon>
        <taxon>Fungi</taxon>
        <taxon>Dikarya</taxon>
        <taxon>Ascomycota</taxon>
        <taxon>Pezizomycotina</taxon>
        <taxon>Eurotiomycetes</taxon>
        <taxon>Eurotiomycetidae</taxon>
        <taxon>Eurotiales</taxon>
        <taxon>Aspergillaceae</taxon>
        <taxon>Aspergillus</taxon>
        <taxon>Aspergillus subgen. Circumdati</taxon>
    </lineage>
</organism>
<gene>
    <name evidence="1" type="ORF">N8T08_004642</name>
</gene>
<dbReference type="Proteomes" id="UP001177260">
    <property type="component" value="Unassembled WGS sequence"/>
</dbReference>
<accession>A0ACC3B409</accession>
<dbReference type="EMBL" id="JAOPJF010000027">
    <property type="protein sequence ID" value="KAK1144927.1"/>
    <property type="molecule type" value="Genomic_DNA"/>
</dbReference>
<sequence>MMLRCFQVQMNIESTYRDENPVHDISMDGFLDTPPIKTATLFLAFFRASNTPFRLDQSNTVGLQAIITTGNDFLTYLILLPMNQLFHFSAVEWSRLIVVIRNVLEALSAAARQPELIPIARVSAREISTLIECLANRLAQGSKSGRNPGEFPDMLYLFKSVMDLLLPVEEKIGLPAEDEQDPSQAAHIGPRFKPGQCPAMVGMRKTEFWSAYQNSPADVPSYDLGIDFGDLFGDGPGVTLSQEEWIDAANCLNV</sequence>